<dbReference type="CDD" id="cd06267">
    <property type="entry name" value="PBP1_LacI_sugar_binding-like"/>
    <property type="match status" value="1"/>
</dbReference>
<dbReference type="PROSITE" id="PS50932">
    <property type="entry name" value="HTH_LACI_2"/>
    <property type="match status" value="1"/>
</dbReference>
<dbReference type="STRING" id="1216932.CM240_1994"/>
<gene>
    <name evidence="5" type="ORF">CM240_1994</name>
</gene>
<dbReference type="eggNOG" id="COG1609">
    <property type="taxonomic scope" value="Bacteria"/>
</dbReference>
<dbReference type="PATRIC" id="fig|1216932.3.peg.1994"/>
<evidence type="ECO:0000256" key="3">
    <source>
        <dbReference type="ARBA" id="ARBA00023163"/>
    </source>
</evidence>
<evidence type="ECO:0000256" key="1">
    <source>
        <dbReference type="ARBA" id="ARBA00023015"/>
    </source>
</evidence>
<dbReference type="GO" id="GO:0003700">
    <property type="term" value="F:DNA-binding transcription factor activity"/>
    <property type="evidence" value="ECO:0007669"/>
    <property type="project" value="TreeGrafter"/>
</dbReference>
<dbReference type="PANTHER" id="PTHR30146">
    <property type="entry name" value="LACI-RELATED TRANSCRIPTIONAL REPRESSOR"/>
    <property type="match status" value="1"/>
</dbReference>
<dbReference type="GO" id="GO:0000976">
    <property type="term" value="F:transcription cis-regulatory region binding"/>
    <property type="evidence" value="ECO:0007669"/>
    <property type="project" value="TreeGrafter"/>
</dbReference>
<evidence type="ECO:0000259" key="4">
    <source>
        <dbReference type="PROSITE" id="PS50932"/>
    </source>
</evidence>
<dbReference type="HOGENOM" id="CLU_037628_6_1_9"/>
<dbReference type="InterPro" id="IPR010982">
    <property type="entry name" value="Lambda_DNA-bd_dom_sf"/>
</dbReference>
<evidence type="ECO:0000313" key="6">
    <source>
        <dbReference type="Proteomes" id="UP000019426"/>
    </source>
</evidence>
<dbReference type="InterPro" id="IPR000843">
    <property type="entry name" value="HTH_LacI"/>
</dbReference>
<dbReference type="KEGG" id="clt:CM240_1994"/>
<dbReference type="SMART" id="SM00354">
    <property type="entry name" value="HTH_LACI"/>
    <property type="match status" value="1"/>
</dbReference>
<evidence type="ECO:0000256" key="2">
    <source>
        <dbReference type="ARBA" id="ARBA00023125"/>
    </source>
</evidence>
<reference evidence="5 6" key="1">
    <citation type="submission" date="2013-11" db="EMBL/GenBank/DDBJ databases">
        <title>Complete genome sequence of Clostridum sp. M2/40.</title>
        <authorList>
            <person name="Wibberg D."/>
            <person name="Puehler A."/>
            <person name="Schlueter A."/>
        </authorList>
    </citation>
    <scope>NUCLEOTIDE SEQUENCE [LARGE SCALE GENOMIC DNA]</scope>
    <source>
        <strain evidence="6">M2/40</strain>
    </source>
</reference>
<evidence type="ECO:0000313" key="5">
    <source>
        <dbReference type="EMBL" id="CDM69152.1"/>
    </source>
</evidence>
<dbReference type="Gene3D" id="3.40.50.2300">
    <property type="match status" value="2"/>
</dbReference>
<accession>W6S485</accession>
<dbReference type="AlphaFoldDB" id="W6S485"/>
<keyword evidence="1" id="KW-0805">Transcription regulation</keyword>
<dbReference type="Pfam" id="PF00356">
    <property type="entry name" value="LacI"/>
    <property type="match status" value="1"/>
</dbReference>
<dbReference type="RefSeq" id="WP_044038897.1">
    <property type="nucleotide sequence ID" value="NZ_HG917868.1"/>
</dbReference>
<dbReference type="InterPro" id="IPR028082">
    <property type="entry name" value="Peripla_BP_I"/>
</dbReference>
<sequence length="343" mass="38414">MNIRDIANLAGVGVSTVSRVINNKPDVNKETREKVLEVIKETKFVPNNNARNLKKNETNSIGVLVKGVFNPFFTEMIDVISKEISRSSYTMILQHHDYSKKSEIDNLISFIKDKKLQGLICLGGNFIDVNDELFEKVKIPVVLTSVNTTYDRRHINFSTVGIENDKASYISTSYLISIGHRNIAIIIGDVNDYGISGLRMKGYIEALRDNNIPYNKNYVSVGNYNSEGAYNATIELLKKFKEITAIFAISDVMAIGCAKAASDMGLEIGKDISIIGFDGMDVSKFYVPAITTTVQPKEEMAKVSINLLIKLINKEESHKHILLNTYLVKRQSCSKLKILNNKF</sequence>
<keyword evidence="3" id="KW-0804">Transcription</keyword>
<dbReference type="EMBL" id="HG917868">
    <property type="protein sequence ID" value="CDM69152.1"/>
    <property type="molecule type" value="Genomic_DNA"/>
</dbReference>
<feature type="domain" description="HTH lacI-type" evidence="4">
    <location>
        <begin position="1"/>
        <end position="55"/>
    </location>
</feature>
<dbReference type="Pfam" id="PF13377">
    <property type="entry name" value="Peripla_BP_3"/>
    <property type="match status" value="1"/>
</dbReference>
<dbReference type="OrthoDB" id="9775106at2"/>
<dbReference type="PROSITE" id="PS00356">
    <property type="entry name" value="HTH_LACI_1"/>
    <property type="match status" value="1"/>
</dbReference>
<proteinExistence type="predicted"/>
<dbReference type="SUPFAM" id="SSF47413">
    <property type="entry name" value="lambda repressor-like DNA-binding domains"/>
    <property type="match status" value="1"/>
</dbReference>
<dbReference type="InterPro" id="IPR046335">
    <property type="entry name" value="LacI/GalR-like_sensor"/>
</dbReference>
<organism evidence="5 6">
    <name type="scientific">Clostridium bornimense</name>
    <dbReference type="NCBI Taxonomy" id="1216932"/>
    <lineage>
        <taxon>Bacteria</taxon>
        <taxon>Bacillati</taxon>
        <taxon>Bacillota</taxon>
        <taxon>Clostridia</taxon>
        <taxon>Eubacteriales</taxon>
        <taxon>Clostridiaceae</taxon>
        <taxon>Clostridium</taxon>
    </lineage>
</organism>
<dbReference type="SUPFAM" id="SSF53822">
    <property type="entry name" value="Periplasmic binding protein-like I"/>
    <property type="match status" value="1"/>
</dbReference>
<dbReference type="PANTHER" id="PTHR30146:SF109">
    <property type="entry name" value="HTH-TYPE TRANSCRIPTIONAL REGULATOR GALS"/>
    <property type="match status" value="1"/>
</dbReference>
<keyword evidence="6" id="KW-1185">Reference proteome</keyword>
<dbReference type="Proteomes" id="UP000019426">
    <property type="component" value="Chromosome M2/40_rep1"/>
</dbReference>
<name>W6S485_9CLOT</name>
<protein>
    <submittedName>
        <fullName evidence="5">Transcriptional regulator, LacI family</fullName>
    </submittedName>
</protein>
<dbReference type="Gene3D" id="1.10.260.40">
    <property type="entry name" value="lambda repressor-like DNA-binding domains"/>
    <property type="match status" value="1"/>
</dbReference>
<dbReference type="CDD" id="cd01392">
    <property type="entry name" value="HTH_LacI"/>
    <property type="match status" value="1"/>
</dbReference>
<dbReference type="PRINTS" id="PR00036">
    <property type="entry name" value="HTHLACI"/>
</dbReference>
<keyword evidence="2" id="KW-0238">DNA-binding</keyword>